<dbReference type="EMBL" id="BMGR01000007">
    <property type="protein sequence ID" value="GGG05273.1"/>
    <property type="molecule type" value="Genomic_DNA"/>
</dbReference>
<keyword evidence="2" id="KW-1185">Reference proteome</keyword>
<protein>
    <recommendedName>
        <fullName evidence="3">Sporulation histidine kinase inhibitor Sda</fullName>
    </recommendedName>
</protein>
<gene>
    <name evidence="1" type="ORF">GCM10010916_22920</name>
</gene>
<dbReference type="RefSeq" id="WP_188531216.1">
    <property type="nucleotide sequence ID" value="NZ_BMGR01000007.1"/>
</dbReference>
<dbReference type="InterPro" id="IPR015064">
    <property type="entry name" value="Sda"/>
</dbReference>
<accession>A0A917D354</accession>
<dbReference type="InterPro" id="IPR036916">
    <property type="entry name" value="Sda_sf"/>
</dbReference>
<reference evidence="1" key="2">
    <citation type="submission" date="2020-09" db="EMBL/GenBank/DDBJ databases">
        <authorList>
            <person name="Sun Q."/>
            <person name="Zhou Y."/>
        </authorList>
    </citation>
    <scope>NUCLEOTIDE SEQUENCE</scope>
    <source>
        <strain evidence="1">CGMCC 1.12987</strain>
    </source>
</reference>
<dbReference type="Pfam" id="PF08970">
    <property type="entry name" value="Sda"/>
    <property type="match status" value="1"/>
</dbReference>
<organism evidence="1 2">
    <name type="scientific">Paenibacillus abyssi</name>
    <dbReference type="NCBI Taxonomy" id="1340531"/>
    <lineage>
        <taxon>Bacteria</taxon>
        <taxon>Bacillati</taxon>
        <taxon>Bacillota</taxon>
        <taxon>Bacilli</taxon>
        <taxon>Bacillales</taxon>
        <taxon>Paenibacillaceae</taxon>
        <taxon>Paenibacillus</taxon>
    </lineage>
</organism>
<name>A0A917D354_9BACL</name>
<proteinExistence type="predicted"/>
<dbReference type="SUPFAM" id="SSF100985">
    <property type="entry name" value="Sporulation inhibitor Sda"/>
    <property type="match status" value="1"/>
</dbReference>
<evidence type="ECO:0000313" key="2">
    <source>
        <dbReference type="Proteomes" id="UP000644756"/>
    </source>
</evidence>
<comment type="caution">
    <text evidence="1">The sequence shown here is derived from an EMBL/GenBank/DDBJ whole genome shotgun (WGS) entry which is preliminary data.</text>
</comment>
<evidence type="ECO:0000313" key="1">
    <source>
        <dbReference type="EMBL" id="GGG05273.1"/>
    </source>
</evidence>
<evidence type="ECO:0008006" key="3">
    <source>
        <dbReference type="Google" id="ProtNLM"/>
    </source>
</evidence>
<dbReference type="AlphaFoldDB" id="A0A917D354"/>
<dbReference type="Gene3D" id="1.10.287.1100">
    <property type="entry name" value="Sporulation inhibitor A"/>
    <property type="match status" value="1"/>
</dbReference>
<dbReference type="Proteomes" id="UP000644756">
    <property type="component" value="Unassembled WGS sequence"/>
</dbReference>
<reference evidence="1" key="1">
    <citation type="journal article" date="2014" name="Int. J. Syst. Evol. Microbiol.">
        <title>Complete genome sequence of Corynebacterium casei LMG S-19264T (=DSM 44701T), isolated from a smear-ripened cheese.</title>
        <authorList>
            <consortium name="US DOE Joint Genome Institute (JGI-PGF)"/>
            <person name="Walter F."/>
            <person name="Albersmeier A."/>
            <person name="Kalinowski J."/>
            <person name="Ruckert C."/>
        </authorList>
    </citation>
    <scope>NUCLEOTIDE SEQUENCE</scope>
    <source>
        <strain evidence="1">CGMCC 1.12987</strain>
    </source>
</reference>
<sequence>MKISNPFLCMRNFIKLNYSSRRHDSRLSLEQPLRFVPARASEVENDPNQDKTILLKPLNDEHLIEVYREAQAMRLSDDFIRLIENAMEQRNLPVHEMKNR</sequence>